<name>A0AAN9JG08_CANGL</name>
<evidence type="ECO:0000313" key="1">
    <source>
        <dbReference type="EMBL" id="KAK7298235.1"/>
    </source>
</evidence>
<evidence type="ECO:0000313" key="2">
    <source>
        <dbReference type="EMBL" id="KAK7298470.1"/>
    </source>
</evidence>
<sequence>MVTTILGVKLHGVRPSNPSGPELLKKGPTFFSLLSFQSSGYRPSRLAWLPLTTCHLAFSLPTCPVGSHG</sequence>
<evidence type="ECO:0000313" key="3">
    <source>
        <dbReference type="Proteomes" id="UP001367508"/>
    </source>
</evidence>
<organism evidence="2 3">
    <name type="scientific">Canavalia gladiata</name>
    <name type="common">Sword bean</name>
    <name type="synonym">Dolichos gladiatus</name>
    <dbReference type="NCBI Taxonomy" id="3824"/>
    <lineage>
        <taxon>Eukaryota</taxon>
        <taxon>Viridiplantae</taxon>
        <taxon>Streptophyta</taxon>
        <taxon>Embryophyta</taxon>
        <taxon>Tracheophyta</taxon>
        <taxon>Spermatophyta</taxon>
        <taxon>Magnoliopsida</taxon>
        <taxon>eudicotyledons</taxon>
        <taxon>Gunneridae</taxon>
        <taxon>Pentapetalae</taxon>
        <taxon>rosids</taxon>
        <taxon>fabids</taxon>
        <taxon>Fabales</taxon>
        <taxon>Fabaceae</taxon>
        <taxon>Papilionoideae</taxon>
        <taxon>50 kb inversion clade</taxon>
        <taxon>NPAAA clade</taxon>
        <taxon>indigoferoid/millettioid clade</taxon>
        <taxon>Phaseoleae</taxon>
        <taxon>Canavalia</taxon>
    </lineage>
</organism>
<gene>
    <name evidence="2" type="ORF">VNO77_46931</name>
    <name evidence="1" type="ORF">VNO77_47147</name>
</gene>
<protein>
    <submittedName>
        <fullName evidence="2">Uncharacterized protein</fullName>
    </submittedName>
</protein>
<dbReference type="EMBL" id="JAYMYQ010000031">
    <property type="protein sequence ID" value="KAK7298235.1"/>
    <property type="molecule type" value="Genomic_DNA"/>
</dbReference>
<comment type="caution">
    <text evidence="2">The sequence shown here is derived from an EMBL/GenBank/DDBJ whole genome shotgun (WGS) entry which is preliminary data.</text>
</comment>
<reference evidence="2 3" key="1">
    <citation type="submission" date="2024-01" db="EMBL/GenBank/DDBJ databases">
        <title>The genomes of 5 underutilized Papilionoideae crops provide insights into root nodulation and disease resistanc.</title>
        <authorList>
            <person name="Jiang F."/>
        </authorList>
    </citation>
    <scope>NUCLEOTIDE SEQUENCE [LARGE SCALE GENOMIC DNA]</scope>
    <source>
        <strain evidence="2">LVBAO_FW01</strain>
        <tissue evidence="2">Leaves</tissue>
    </source>
</reference>
<proteinExistence type="predicted"/>
<dbReference type="EMBL" id="JAYMYQ010000028">
    <property type="protein sequence ID" value="KAK7298470.1"/>
    <property type="molecule type" value="Genomic_DNA"/>
</dbReference>
<dbReference type="Proteomes" id="UP001367508">
    <property type="component" value="Unassembled WGS sequence"/>
</dbReference>
<dbReference type="AlphaFoldDB" id="A0AAN9JG08"/>
<keyword evidence="3" id="KW-1185">Reference proteome</keyword>
<accession>A0AAN9JG08</accession>